<name>A0ABQ9GG22_9NEOP</name>
<sequence>MNPSFSFSMMNCMHSFKATCQESLSQRSWGKFLELHLAVLTSTTLKIHSHENKLTLANTCLTRYLQGIICFATSSACIPCFDMHLLHSLKCIQKVAELMPMAIKSCDIDKL</sequence>
<dbReference type="EMBL" id="JARBHB010000013">
    <property type="protein sequence ID" value="KAJ8870687.1"/>
    <property type="molecule type" value="Genomic_DNA"/>
</dbReference>
<organism evidence="1 2">
    <name type="scientific">Dryococelus australis</name>
    <dbReference type="NCBI Taxonomy" id="614101"/>
    <lineage>
        <taxon>Eukaryota</taxon>
        <taxon>Metazoa</taxon>
        <taxon>Ecdysozoa</taxon>
        <taxon>Arthropoda</taxon>
        <taxon>Hexapoda</taxon>
        <taxon>Insecta</taxon>
        <taxon>Pterygota</taxon>
        <taxon>Neoptera</taxon>
        <taxon>Polyneoptera</taxon>
        <taxon>Phasmatodea</taxon>
        <taxon>Verophasmatodea</taxon>
        <taxon>Anareolatae</taxon>
        <taxon>Phasmatidae</taxon>
        <taxon>Eurycanthinae</taxon>
        <taxon>Dryococelus</taxon>
    </lineage>
</organism>
<accession>A0ABQ9GG22</accession>
<protein>
    <submittedName>
        <fullName evidence="1">Uncharacterized protein</fullName>
    </submittedName>
</protein>
<keyword evidence="2" id="KW-1185">Reference proteome</keyword>
<evidence type="ECO:0000313" key="1">
    <source>
        <dbReference type="EMBL" id="KAJ8870687.1"/>
    </source>
</evidence>
<proteinExistence type="predicted"/>
<dbReference type="Proteomes" id="UP001159363">
    <property type="component" value="Chromosome 12"/>
</dbReference>
<evidence type="ECO:0000313" key="2">
    <source>
        <dbReference type="Proteomes" id="UP001159363"/>
    </source>
</evidence>
<comment type="caution">
    <text evidence="1">The sequence shown here is derived from an EMBL/GenBank/DDBJ whole genome shotgun (WGS) entry which is preliminary data.</text>
</comment>
<reference evidence="1 2" key="1">
    <citation type="submission" date="2023-02" db="EMBL/GenBank/DDBJ databases">
        <title>LHISI_Scaffold_Assembly.</title>
        <authorList>
            <person name="Stuart O.P."/>
            <person name="Cleave R."/>
            <person name="Magrath M.J.L."/>
            <person name="Mikheyev A.S."/>
        </authorList>
    </citation>
    <scope>NUCLEOTIDE SEQUENCE [LARGE SCALE GENOMIC DNA]</scope>
    <source>
        <strain evidence="1">Daus_M_001</strain>
        <tissue evidence="1">Leg muscle</tissue>
    </source>
</reference>
<gene>
    <name evidence="1" type="ORF">PR048_029711</name>
</gene>